<feature type="compositionally biased region" description="Basic residues" evidence="1">
    <location>
        <begin position="56"/>
        <end position="71"/>
    </location>
</feature>
<proteinExistence type="predicted"/>
<name>A0A6J4U477_9SPHN</name>
<evidence type="ECO:0000256" key="1">
    <source>
        <dbReference type="SAM" id="MobiDB-lite"/>
    </source>
</evidence>
<feature type="non-terminal residue" evidence="2">
    <location>
        <position position="1"/>
    </location>
</feature>
<accession>A0A6J4U477</accession>
<feature type="non-terminal residue" evidence="2">
    <location>
        <position position="71"/>
    </location>
</feature>
<reference evidence="2" key="1">
    <citation type="submission" date="2020-02" db="EMBL/GenBank/DDBJ databases">
        <authorList>
            <person name="Meier V. D."/>
        </authorList>
    </citation>
    <scope>NUCLEOTIDE SEQUENCE</scope>
    <source>
        <strain evidence="2">AVDCRST_MAG91</strain>
    </source>
</reference>
<dbReference type="AlphaFoldDB" id="A0A6J4U477"/>
<feature type="region of interest" description="Disordered" evidence="1">
    <location>
        <begin position="1"/>
        <end position="71"/>
    </location>
</feature>
<feature type="compositionally biased region" description="Basic residues" evidence="1">
    <location>
        <begin position="18"/>
        <end position="28"/>
    </location>
</feature>
<sequence>PGPLPRRGREGAAAEGGRRHHLRLGGRGRVREPGRVHQPAPAEVQDRSGRQTLGRPAHRRVRARRASGRRM</sequence>
<organism evidence="2">
    <name type="scientific">uncultured Sphingomonadaceae bacterium</name>
    <dbReference type="NCBI Taxonomy" id="169976"/>
    <lineage>
        <taxon>Bacteria</taxon>
        <taxon>Pseudomonadati</taxon>
        <taxon>Pseudomonadota</taxon>
        <taxon>Alphaproteobacteria</taxon>
        <taxon>Sphingomonadales</taxon>
        <taxon>Sphingomonadaceae</taxon>
        <taxon>environmental samples</taxon>
    </lineage>
</organism>
<evidence type="ECO:0000313" key="2">
    <source>
        <dbReference type="EMBL" id="CAA9539963.1"/>
    </source>
</evidence>
<dbReference type="EMBL" id="CADCVX010000654">
    <property type="protein sequence ID" value="CAA9539963.1"/>
    <property type="molecule type" value="Genomic_DNA"/>
</dbReference>
<gene>
    <name evidence="2" type="ORF">AVDCRST_MAG91-3760</name>
</gene>
<protein>
    <submittedName>
        <fullName evidence="2">Uncharacterized protein</fullName>
    </submittedName>
</protein>